<dbReference type="Gene3D" id="3.40.50.300">
    <property type="entry name" value="P-loop containing nucleotide triphosphate hydrolases"/>
    <property type="match status" value="2"/>
</dbReference>
<comment type="caution">
    <text evidence="7">The sequence shown here is derived from an EMBL/GenBank/DDBJ whole genome shotgun (WGS) entry which is preliminary data.</text>
</comment>
<feature type="region of interest" description="Disordered" evidence="5">
    <location>
        <begin position="407"/>
        <end position="437"/>
    </location>
</feature>
<evidence type="ECO:0000256" key="1">
    <source>
        <dbReference type="ARBA" id="ARBA00006930"/>
    </source>
</evidence>
<comment type="similarity">
    <text evidence="1">Belongs to the SMC family. SbcC subfamily.</text>
</comment>
<accession>A0ABW4W516</accession>
<name>A0ABW4W516_9BACI</name>
<dbReference type="RefSeq" id="WP_377558513.1">
    <property type="nucleotide sequence ID" value="NZ_JBHUHQ010000039.1"/>
</dbReference>
<sequence length="1030" mass="119991">MKPLKLTLTAFGPYKYTEVVNFQELNENNLFVISGNTGAGKTTIFDGICFALYGSASGMDRDDHKMLRSDFADDNTHTSVELEFELHGRMYRILRQLGHVKHGNKSRTGEKYEFYEKVDGREVPCVDRQIVSEIDKKVERIIGLTQDQFKQIVMLPQGEFRKLLTSQTENKEAILRRLFKTESYKQMNELLKHKKSLIEQEFKQSEQMRKQFVQNISAALPKREDSLLFQFLSEEHYNVNQIVSGLEDEASFYKEQINVDQEIYRKAYEAHGKKQEDYSNAKALNERFVDLDQKESQLKSLQEQLPTISTKEKQLEKAERASKIEAYEKQAIEWRKEENLKTKALAEVKLAKEKADKQLKQAQDVYLQEENKKTHREEISKRLDQLKDFLPTVKDISKRERQLEELRKKGKEAKDNLDKAKESLERKKEAAEENNKQIKLMDQEVSKLHEKRQKLNDMREQAKILRDYLQLKKSQTDLKKDVTIKEDNYRKVREKYLELENAWMNSQATILATHLREGESCPVCGSVEHPNKAFHDNHIVSKEELEQLKKELDEMDSLYRSAIAEDKANLSQINAKAEELAGFNILIDQVDSVNAQLIEEGKKLGEEVKYLDKLREELNKQKEQFEKSTLELKKMEAEKEAFDKDYQELRTAYKTDKAVYEERLRNIPEEVRVLSKLEQEISETDQRKKLLDKSWEDAQKTLEQAKETGMKVTSNLTHAEKQLEETKVKAVRAEKEFQLELDNASFESEEIYRQAKIPERDRNSLKESIQQFKEKLTIVKQQVIELKESLKDKTRVDLVGLQQEVEEHKQAYELALNKLNLSKEYHEEASNLKEKILYTNEQVEQYEKKLATITDLYDVARGQNGQKISFERYLQIEYLEQIIEAANERLKRLSNGQYYLIRSVRQESHGRQSGLALDVYDAYTGQTRDVKTLSGGEKFNASLCLALGMSDVIQSFQGNISINTMFIDEGFGSLDEESLNKSIDTLIELQQSGRMIGVISHVQEIKNMFPAILQVSKTKEGHSKTKFVVK</sequence>
<dbReference type="InterPro" id="IPR027417">
    <property type="entry name" value="P-loop_NTPase"/>
</dbReference>
<dbReference type="Proteomes" id="UP001597383">
    <property type="component" value="Unassembled WGS sequence"/>
</dbReference>
<organism evidence="7 8">
    <name type="scientific">Ornithinibacillus salinisoli</name>
    <dbReference type="NCBI Taxonomy" id="1848459"/>
    <lineage>
        <taxon>Bacteria</taxon>
        <taxon>Bacillati</taxon>
        <taxon>Bacillota</taxon>
        <taxon>Bacilli</taxon>
        <taxon>Bacillales</taxon>
        <taxon>Bacillaceae</taxon>
        <taxon>Ornithinibacillus</taxon>
    </lineage>
</organism>
<feature type="domain" description="Rad50/SbcC-type AAA" evidence="6">
    <location>
        <begin position="5"/>
        <end position="210"/>
    </location>
</feature>
<evidence type="ECO:0000256" key="5">
    <source>
        <dbReference type="SAM" id="MobiDB-lite"/>
    </source>
</evidence>
<dbReference type="Pfam" id="PF13558">
    <property type="entry name" value="SbcC_Walker_B"/>
    <property type="match status" value="1"/>
</dbReference>
<reference evidence="8" key="1">
    <citation type="journal article" date="2019" name="Int. J. Syst. Evol. Microbiol.">
        <title>The Global Catalogue of Microorganisms (GCM) 10K type strain sequencing project: providing services to taxonomists for standard genome sequencing and annotation.</title>
        <authorList>
            <consortium name="The Broad Institute Genomics Platform"/>
            <consortium name="The Broad Institute Genome Sequencing Center for Infectious Disease"/>
            <person name="Wu L."/>
            <person name="Ma J."/>
        </authorList>
    </citation>
    <scope>NUCLEOTIDE SEQUENCE [LARGE SCALE GENOMIC DNA]</scope>
    <source>
        <strain evidence="8">R28</strain>
    </source>
</reference>
<dbReference type="InterPro" id="IPR038729">
    <property type="entry name" value="Rad50/SbcC_AAA"/>
</dbReference>
<proteinExistence type="inferred from homology"/>
<evidence type="ECO:0000256" key="3">
    <source>
        <dbReference type="ARBA" id="ARBA00013368"/>
    </source>
</evidence>
<feature type="coiled-coil region" evidence="4">
    <location>
        <begin position="345"/>
        <end position="372"/>
    </location>
</feature>
<feature type="coiled-coil region" evidence="4">
    <location>
        <begin position="762"/>
        <end position="849"/>
    </location>
</feature>
<feature type="coiled-coil region" evidence="4">
    <location>
        <begin position="284"/>
        <end position="318"/>
    </location>
</feature>
<evidence type="ECO:0000259" key="6">
    <source>
        <dbReference type="Pfam" id="PF13476"/>
    </source>
</evidence>
<evidence type="ECO:0000256" key="4">
    <source>
        <dbReference type="SAM" id="Coils"/>
    </source>
</evidence>
<feature type="coiled-coil region" evidence="4">
    <location>
        <begin position="604"/>
        <end position="736"/>
    </location>
</feature>
<protein>
    <recommendedName>
        <fullName evidence="3">Nuclease SbcCD subunit C</fullName>
    </recommendedName>
</protein>
<evidence type="ECO:0000256" key="2">
    <source>
        <dbReference type="ARBA" id="ARBA00011322"/>
    </source>
</evidence>
<feature type="coiled-coil region" evidence="4">
    <location>
        <begin position="538"/>
        <end position="565"/>
    </location>
</feature>
<evidence type="ECO:0000313" key="7">
    <source>
        <dbReference type="EMBL" id="MFD2046538.1"/>
    </source>
</evidence>
<evidence type="ECO:0000313" key="8">
    <source>
        <dbReference type="Proteomes" id="UP001597383"/>
    </source>
</evidence>
<dbReference type="PANTHER" id="PTHR32114">
    <property type="entry name" value="ABC TRANSPORTER ABCH.3"/>
    <property type="match status" value="1"/>
</dbReference>
<keyword evidence="4" id="KW-0175">Coiled coil</keyword>
<dbReference type="SUPFAM" id="SSF52540">
    <property type="entry name" value="P-loop containing nucleoside triphosphate hydrolases"/>
    <property type="match status" value="1"/>
</dbReference>
<gene>
    <name evidence="7" type="ORF">ACFSJF_19915</name>
</gene>
<keyword evidence="8" id="KW-1185">Reference proteome</keyword>
<dbReference type="EMBL" id="JBHUHQ010000039">
    <property type="protein sequence ID" value="MFD2046538.1"/>
    <property type="molecule type" value="Genomic_DNA"/>
</dbReference>
<dbReference type="PANTHER" id="PTHR32114:SF2">
    <property type="entry name" value="ABC TRANSPORTER ABCH.3"/>
    <property type="match status" value="1"/>
</dbReference>
<comment type="subunit">
    <text evidence="2">Heterodimer of SbcC and SbcD.</text>
</comment>
<dbReference type="Pfam" id="PF13476">
    <property type="entry name" value="AAA_23"/>
    <property type="match status" value="1"/>
</dbReference>